<gene>
    <name evidence="1" type="ORF">TNCT_486181</name>
</gene>
<dbReference type="Proteomes" id="UP000887116">
    <property type="component" value="Unassembled WGS sequence"/>
</dbReference>
<proteinExistence type="predicted"/>
<reference evidence="1" key="1">
    <citation type="submission" date="2020-07" db="EMBL/GenBank/DDBJ databases">
        <title>Multicomponent nature underlies the extraordinary mechanical properties of spider dragline silk.</title>
        <authorList>
            <person name="Kono N."/>
            <person name="Nakamura H."/>
            <person name="Mori M."/>
            <person name="Yoshida Y."/>
            <person name="Ohtoshi R."/>
            <person name="Malay A.D."/>
            <person name="Moran D.A.P."/>
            <person name="Tomita M."/>
            <person name="Numata K."/>
            <person name="Arakawa K."/>
        </authorList>
    </citation>
    <scope>NUCLEOTIDE SEQUENCE</scope>
</reference>
<organism evidence="1 2">
    <name type="scientific">Trichonephila clavata</name>
    <name type="common">Joro spider</name>
    <name type="synonym">Nephila clavata</name>
    <dbReference type="NCBI Taxonomy" id="2740835"/>
    <lineage>
        <taxon>Eukaryota</taxon>
        <taxon>Metazoa</taxon>
        <taxon>Ecdysozoa</taxon>
        <taxon>Arthropoda</taxon>
        <taxon>Chelicerata</taxon>
        <taxon>Arachnida</taxon>
        <taxon>Araneae</taxon>
        <taxon>Araneomorphae</taxon>
        <taxon>Entelegynae</taxon>
        <taxon>Araneoidea</taxon>
        <taxon>Nephilidae</taxon>
        <taxon>Trichonephila</taxon>
    </lineage>
</organism>
<name>A0A8X6GEI4_TRICU</name>
<dbReference type="EMBL" id="BMAO01015227">
    <property type="protein sequence ID" value="GFR00320.1"/>
    <property type="molecule type" value="Genomic_DNA"/>
</dbReference>
<keyword evidence="2" id="KW-1185">Reference proteome</keyword>
<sequence length="106" mass="12280">MLISSSVITQRVSKHTVVGAKALELSKVTEQVCSLTNIRKKKERDLYFGKLLLSLSLFGSRDTLNCLPEGVYFKILEFWCKEDGKYRPLQFRYALQLPLTLQYEDM</sequence>
<protein>
    <submittedName>
        <fullName evidence="1">Uncharacterized protein</fullName>
    </submittedName>
</protein>
<evidence type="ECO:0000313" key="2">
    <source>
        <dbReference type="Proteomes" id="UP000887116"/>
    </source>
</evidence>
<comment type="caution">
    <text evidence="1">The sequence shown here is derived from an EMBL/GenBank/DDBJ whole genome shotgun (WGS) entry which is preliminary data.</text>
</comment>
<dbReference type="AlphaFoldDB" id="A0A8X6GEI4"/>
<accession>A0A8X6GEI4</accession>
<evidence type="ECO:0000313" key="1">
    <source>
        <dbReference type="EMBL" id="GFR00320.1"/>
    </source>
</evidence>